<dbReference type="PANTHER" id="PTHR47506:SF3">
    <property type="entry name" value="HTH-TYPE TRANSCRIPTIONAL REGULATOR LMRA"/>
    <property type="match status" value="1"/>
</dbReference>
<evidence type="ECO:0000259" key="5">
    <source>
        <dbReference type="PROSITE" id="PS50977"/>
    </source>
</evidence>
<feature type="DNA-binding region" description="H-T-H motif" evidence="4">
    <location>
        <begin position="29"/>
        <end position="48"/>
    </location>
</feature>
<gene>
    <name evidence="6" type="ORF">ACFQ11_23910</name>
</gene>
<organism evidence="6 7">
    <name type="scientific">Actinomadura sediminis</name>
    <dbReference type="NCBI Taxonomy" id="1038904"/>
    <lineage>
        <taxon>Bacteria</taxon>
        <taxon>Bacillati</taxon>
        <taxon>Actinomycetota</taxon>
        <taxon>Actinomycetes</taxon>
        <taxon>Streptosporangiales</taxon>
        <taxon>Thermomonosporaceae</taxon>
        <taxon>Actinomadura</taxon>
    </lineage>
</organism>
<evidence type="ECO:0000256" key="1">
    <source>
        <dbReference type="ARBA" id="ARBA00023015"/>
    </source>
</evidence>
<dbReference type="Pfam" id="PF21993">
    <property type="entry name" value="TetR_C_13_2"/>
    <property type="match status" value="1"/>
</dbReference>
<evidence type="ECO:0000256" key="3">
    <source>
        <dbReference type="ARBA" id="ARBA00023163"/>
    </source>
</evidence>
<dbReference type="EMBL" id="JBHTJA010000055">
    <property type="protein sequence ID" value="MFD0903459.1"/>
    <property type="molecule type" value="Genomic_DNA"/>
</dbReference>
<proteinExistence type="predicted"/>
<sequence>MAGRGDATRARLIDAARTLVEERGYFGAGLNDVIAAGRAPRGSLYHHFPGGKDQLVAEALAVSGREVTELIAGLAAEASDTAELIEAVLDALADRMEAAGYAKGCPIAAVALEAASGNDVLQRVCADVYGGWERALADRLIADGHAPGRADDLAGSLLALVEGSLVLARAQRSRTPVERARRSARTMLGS</sequence>
<dbReference type="SUPFAM" id="SSF46689">
    <property type="entry name" value="Homeodomain-like"/>
    <property type="match status" value="1"/>
</dbReference>
<accession>A0ABW3EVB9</accession>
<dbReference type="InterPro" id="IPR001647">
    <property type="entry name" value="HTH_TetR"/>
</dbReference>
<dbReference type="InterPro" id="IPR036271">
    <property type="entry name" value="Tet_transcr_reg_TetR-rel_C_sf"/>
</dbReference>
<evidence type="ECO:0000313" key="6">
    <source>
        <dbReference type="EMBL" id="MFD0903459.1"/>
    </source>
</evidence>
<evidence type="ECO:0000256" key="4">
    <source>
        <dbReference type="PROSITE-ProRule" id="PRU00335"/>
    </source>
</evidence>
<keyword evidence="7" id="KW-1185">Reference proteome</keyword>
<evidence type="ECO:0000256" key="2">
    <source>
        <dbReference type="ARBA" id="ARBA00023125"/>
    </source>
</evidence>
<name>A0ABW3EVB9_9ACTN</name>
<dbReference type="PROSITE" id="PS50977">
    <property type="entry name" value="HTH_TETR_2"/>
    <property type="match status" value="1"/>
</dbReference>
<dbReference type="Proteomes" id="UP001596972">
    <property type="component" value="Unassembled WGS sequence"/>
</dbReference>
<keyword evidence="1" id="KW-0805">Transcription regulation</keyword>
<dbReference type="PRINTS" id="PR00455">
    <property type="entry name" value="HTHTETR"/>
</dbReference>
<dbReference type="SUPFAM" id="SSF48498">
    <property type="entry name" value="Tetracyclin repressor-like, C-terminal domain"/>
    <property type="match status" value="1"/>
</dbReference>
<dbReference type="RefSeq" id="WP_378302285.1">
    <property type="nucleotide sequence ID" value="NZ_JBHTJA010000055.1"/>
</dbReference>
<dbReference type="Pfam" id="PF00440">
    <property type="entry name" value="TetR_N"/>
    <property type="match status" value="1"/>
</dbReference>
<keyword evidence="2 4" id="KW-0238">DNA-binding</keyword>
<evidence type="ECO:0000313" key="7">
    <source>
        <dbReference type="Proteomes" id="UP001596972"/>
    </source>
</evidence>
<dbReference type="InterPro" id="IPR054156">
    <property type="entry name" value="YxaF_TetR_C"/>
</dbReference>
<keyword evidence="3" id="KW-0804">Transcription</keyword>
<dbReference type="PANTHER" id="PTHR47506">
    <property type="entry name" value="TRANSCRIPTIONAL REGULATORY PROTEIN"/>
    <property type="match status" value="1"/>
</dbReference>
<feature type="domain" description="HTH tetR-type" evidence="5">
    <location>
        <begin position="6"/>
        <end position="66"/>
    </location>
</feature>
<reference evidence="7" key="1">
    <citation type="journal article" date="2019" name="Int. J. Syst. Evol. Microbiol.">
        <title>The Global Catalogue of Microorganisms (GCM) 10K type strain sequencing project: providing services to taxonomists for standard genome sequencing and annotation.</title>
        <authorList>
            <consortium name="The Broad Institute Genomics Platform"/>
            <consortium name="The Broad Institute Genome Sequencing Center for Infectious Disease"/>
            <person name="Wu L."/>
            <person name="Ma J."/>
        </authorList>
    </citation>
    <scope>NUCLEOTIDE SEQUENCE [LARGE SCALE GENOMIC DNA]</scope>
    <source>
        <strain evidence="7">JCM 31202</strain>
    </source>
</reference>
<dbReference type="InterPro" id="IPR009057">
    <property type="entry name" value="Homeodomain-like_sf"/>
</dbReference>
<dbReference type="Gene3D" id="1.10.357.10">
    <property type="entry name" value="Tetracycline Repressor, domain 2"/>
    <property type="match status" value="1"/>
</dbReference>
<comment type="caution">
    <text evidence="6">The sequence shown here is derived from an EMBL/GenBank/DDBJ whole genome shotgun (WGS) entry which is preliminary data.</text>
</comment>
<protein>
    <submittedName>
        <fullName evidence="6">TetR/AcrR family transcriptional regulator</fullName>
    </submittedName>
</protein>